<evidence type="ECO:0000313" key="2">
    <source>
        <dbReference type="Proteomes" id="UP000243430"/>
    </source>
</evidence>
<reference evidence="1 2" key="2">
    <citation type="journal article" date="2011" name="Arch. Virol.">
        <title>Partial genome characterization of acipenserid herpesvirus 2: taxonomical proposal for the demarcation of three subfamilies in Alloherpesviridae.</title>
        <authorList>
            <person name="Doszpoly A."/>
            <person name="Somogyi V."/>
            <person name="Lapatra S.E."/>
            <person name="Benko M."/>
        </authorList>
    </citation>
    <scope>NUCLEOTIDE SEQUENCE [LARGE SCALE GENOMIC DNA]</scope>
    <source>
        <strain evidence="2">SRWSHV (Snake River White Sturgeon Herpesvirus)</strain>
    </source>
</reference>
<protein>
    <submittedName>
        <fullName evidence="1">ORF41</fullName>
    </submittedName>
</protein>
<dbReference type="EMBL" id="FJ815289">
    <property type="protein sequence ID" value="AEF97699.1"/>
    <property type="molecule type" value="Genomic_DNA"/>
</dbReference>
<organism evidence="1 2">
    <name type="scientific">white sturgeon herpesvirus 2</name>
    <dbReference type="NCBI Taxonomy" id="320884"/>
    <lineage>
        <taxon>Viruses</taxon>
        <taxon>Duplodnaviria</taxon>
        <taxon>Heunggongvirae</taxon>
        <taxon>Peploviricota</taxon>
        <taxon>Herviviricetes</taxon>
        <taxon>Herpesvirales</taxon>
        <taxon>Alloherpesviridae</taxon>
        <taxon>Ictavirus</taxon>
        <taxon>Ictavirus acipenseridallo2</taxon>
    </lineage>
</organism>
<keyword evidence="2" id="KW-1185">Reference proteome</keyword>
<dbReference type="RefSeq" id="YP_009664581.1">
    <property type="nucleotide sequence ID" value="NC_043042.1"/>
</dbReference>
<reference evidence="1 2" key="3">
    <citation type="journal article" date="2011" name="Intervirology">
        <title>Comparative analysis of a conserved gene block from the genome of the members of the genus ictalurivirus.</title>
        <authorList>
            <person name="Doszpoly A."/>
            <person name="Benko M."/>
            <person name="Bovo G."/>
            <person name="Lapatra S.E."/>
            <person name="Harrach B."/>
        </authorList>
    </citation>
    <scope>NUCLEOTIDE SEQUENCE [LARGE SCALE GENOMIC DNA]</scope>
    <source>
        <strain evidence="2">SRWSHV (Snake River White Sturgeon Herpesvirus)</strain>
    </source>
</reference>
<dbReference type="KEGG" id="vg:40524624"/>
<dbReference type="GeneID" id="40524624"/>
<name>F6GQ79_9VIRU</name>
<dbReference type="Proteomes" id="UP000243430">
    <property type="component" value="Segment"/>
</dbReference>
<sequence>MYFKDWSELVTDEMCYELYFITGLTRDTIKLAKLTLSNGKLMLCKKKIHNIAVQHNCLDPFLCYTPLGSTMIQIFFKSIPECIINSICVSLKLFHTPNILKEVNCFDVDWIRQVLLSATERPELQIGLKQRIELVTAVKMACPFTYLMIDALPHSVTLKPYKTVSSASAFNPTGTRAFLAIYDSLFSTSPPLHPAISLPHITYVKCTQECVVNDELYTLTHQIIQAIRKVFETNSTGKVLELKTVLQLILFKREYTELHHKIKYNPFFHKSGNVYFDTILGFLLQHVFCGKSVVCG</sequence>
<accession>F6GQ79</accession>
<evidence type="ECO:0000313" key="1">
    <source>
        <dbReference type="EMBL" id="AEF97699.1"/>
    </source>
</evidence>
<proteinExistence type="predicted"/>
<reference evidence="1 2" key="1">
    <citation type="journal article" date="2008" name="Arch. Virol.">
        <title>Molecular confirmation of a new herpesvirus from catfish (Ameiurus melas) by testing the performance of a novel PCR method, designed to target the DNA polymerase gene of alloherpesviruses.</title>
        <authorList>
            <person name="Doszpoly A."/>
            <person name="Kovacs E.R."/>
            <person name="Bovo G."/>
            <person name="LaPatra S.E."/>
            <person name="Harrach B."/>
            <person name="Benko M."/>
        </authorList>
    </citation>
    <scope>NUCLEOTIDE SEQUENCE [LARGE SCALE GENOMIC DNA]</scope>
    <source>
        <strain evidence="2">SRWSHV (Snake River White Sturgeon Herpesvirus)</strain>
    </source>
</reference>